<dbReference type="Proteomes" id="UP000306378">
    <property type="component" value="Unassembled WGS sequence"/>
</dbReference>
<dbReference type="RefSeq" id="WP_138447316.1">
    <property type="nucleotide sequence ID" value="NZ_VBUT01000003.1"/>
</dbReference>
<gene>
    <name evidence="2" type="ORF">FEK34_08755</name>
</gene>
<dbReference type="EMBL" id="VBUT01000003">
    <property type="protein sequence ID" value="TLF79429.1"/>
    <property type="molecule type" value="Genomic_DNA"/>
</dbReference>
<comment type="caution">
    <text evidence="2">The sequence shown here is derived from an EMBL/GenBank/DDBJ whole genome shotgun (WGS) entry which is preliminary data.</text>
</comment>
<evidence type="ECO:0000256" key="1">
    <source>
        <dbReference type="SAM" id="SignalP"/>
    </source>
</evidence>
<feature type="chain" id="PRO_5024296048" description="Tat pathway signal protein" evidence="1">
    <location>
        <begin position="37"/>
        <end position="418"/>
    </location>
</feature>
<dbReference type="AlphaFoldDB" id="A0A5R8NV53"/>
<evidence type="ECO:0008006" key="4">
    <source>
        <dbReference type="Google" id="ProtNLM"/>
    </source>
</evidence>
<reference evidence="2 3" key="1">
    <citation type="submission" date="2019-05" db="EMBL/GenBank/DDBJ databases">
        <title>Genomes sequences of two Nocardia cyriacigeorgica environmental isolates, type strains Nocardia asteroides ATCC 19247 and Nocardia cyriacigeorgica DSM 44484.</title>
        <authorList>
            <person name="Vautrin F."/>
            <person name="Bergeron E."/>
            <person name="Dubost A."/>
            <person name="Abrouk D."/>
            <person name="Rodriguez Nava V."/>
            <person name="Pujic P."/>
        </authorList>
    </citation>
    <scope>NUCLEOTIDE SEQUENCE [LARGE SCALE GENOMIC DNA]</scope>
    <source>
        <strain evidence="2 3">EML 446</strain>
    </source>
</reference>
<sequence length="418" mass="45174">MTHQHTAGVRFRFLARTAVVLICTVFVLAALPAAQAAPAYAAYLDLPAANDDGSGAGGLNPALPLDATALRTALDQARADGIAPDRYATLLHQYWLVVATDNADIELAAWDPSRGPAAGERIFNQVYVNYLRLASQHPEFWWAALAGIAGGSFASGYFDMSDVGRMVDLPAIHQLGNAVADLLRHTPEELVRGLPADIHLLATEGPRLTADDLVWYQIRLMTMQKHIFVDLVPMHEAYLAEGLAGIEEMHRAGILDDGLRTAWHSVASGTRAGFVDALIRMTDREQNHVVADQWDVTATGRGSMGRVLTYVSTVAGKAGVPGVRAPGVFGPATVTVAAGGRTLALRTPLPNWNWADRDARWAYITGDLVPRHIDMKSDPSLAAAVLAEPFWDKLARGRLLQRLPDVLADMTSQWQLSG</sequence>
<protein>
    <recommendedName>
        <fullName evidence="4">Tat pathway signal protein</fullName>
    </recommendedName>
</protein>
<organism evidence="2 3">
    <name type="scientific">Nocardia cyriacigeorgica</name>
    <dbReference type="NCBI Taxonomy" id="135487"/>
    <lineage>
        <taxon>Bacteria</taxon>
        <taxon>Bacillati</taxon>
        <taxon>Actinomycetota</taxon>
        <taxon>Actinomycetes</taxon>
        <taxon>Mycobacteriales</taxon>
        <taxon>Nocardiaceae</taxon>
        <taxon>Nocardia</taxon>
    </lineage>
</organism>
<feature type="signal peptide" evidence="1">
    <location>
        <begin position="1"/>
        <end position="36"/>
    </location>
</feature>
<accession>A0A5R8NV53</accession>
<evidence type="ECO:0000313" key="3">
    <source>
        <dbReference type="Proteomes" id="UP000306378"/>
    </source>
</evidence>
<name>A0A5R8NV53_9NOCA</name>
<proteinExistence type="predicted"/>
<keyword evidence="1" id="KW-0732">Signal</keyword>
<evidence type="ECO:0000313" key="2">
    <source>
        <dbReference type="EMBL" id="TLF79429.1"/>
    </source>
</evidence>